<proteinExistence type="predicted"/>
<dbReference type="AlphaFoldDB" id="A0A3N5Y5B3"/>
<evidence type="ECO:0000313" key="2">
    <source>
        <dbReference type="EMBL" id="RPJ68206.1"/>
    </source>
</evidence>
<dbReference type="InterPro" id="IPR015032">
    <property type="entry name" value="ThsB__TIR-like_domain"/>
</dbReference>
<accession>A0A3N5Y5B3</accession>
<evidence type="ECO:0000259" key="1">
    <source>
        <dbReference type="Pfam" id="PF08937"/>
    </source>
</evidence>
<reference evidence="2 3" key="1">
    <citation type="submission" date="2018-11" db="EMBL/GenBank/DDBJ databases">
        <authorList>
            <person name="Ye M.-Q."/>
            <person name="Du Z.-J."/>
        </authorList>
    </citation>
    <scope>NUCLEOTIDE SEQUENCE [LARGE SCALE GENOMIC DNA]</scope>
    <source>
        <strain evidence="2 3">U0105</strain>
    </source>
</reference>
<dbReference type="OrthoDB" id="9811746at2"/>
<protein>
    <recommendedName>
        <fullName evidence="1">Thoeris protein ThsB TIR-like domain-containing protein</fullName>
    </recommendedName>
</protein>
<feature type="domain" description="Thoeris protein ThsB TIR-like" evidence="1">
    <location>
        <begin position="7"/>
        <end position="109"/>
    </location>
</feature>
<organism evidence="2 3">
    <name type="scientific">Alteromonas sediminis</name>
    <dbReference type="NCBI Taxonomy" id="2259342"/>
    <lineage>
        <taxon>Bacteria</taxon>
        <taxon>Pseudomonadati</taxon>
        <taxon>Pseudomonadota</taxon>
        <taxon>Gammaproteobacteria</taxon>
        <taxon>Alteromonadales</taxon>
        <taxon>Alteromonadaceae</taxon>
        <taxon>Alteromonas/Salinimonas group</taxon>
        <taxon>Alteromonas</taxon>
    </lineage>
</organism>
<dbReference type="RefSeq" id="WP_124026208.1">
    <property type="nucleotide sequence ID" value="NZ_JBHRSN010000005.1"/>
</dbReference>
<evidence type="ECO:0000313" key="3">
    <source>
        <dbReference type="Proteomes" id="UP000275281"/>
    </source>
</evidence>
<gene>
    <name evidence="2" type="ORF">DRW07_02015</name>
</gene>
<dbReference type="EMBL" id="RPOK01000001">
    <property type="protein sequence ID" value="RPJ68206.1"/>
    <property type="molecule type" value="Genomic_DNA"/>
</dbReference>
<dbReference type="Proteomes" id="UP000275281">
    <property type="component" value="Unassembled WGS sequence"/>
</dbReference>
<sequence length="178" mass="20731">MARHKCFISYHKEDADEVNQFIRTFNDGRDVFIARGIGEEMPGDIIDSNDADYVMRRIRELYLRDSTVTLVMLGKCTWARKYVDWELQSSLRNGQTITPNGVLGIKLPSYNKQSYPNRLNLNLKQTDTQVDCYARVIDYPNRKGTLTNAIDSAFNRRFTHINWINNPRERFVNNKSCG</sequence>
<keyword evidence="3" id="KW-1185">Reference proteome</keyword>
<dbReference type="Pfam" id="PF08937">
    <property type="entry name" value="ThsB_TIR"/>
    <property type="match status" value="1"/>
</dbReference>
<name>A0A3N5Y5B3_9ALTE</name>
<comment type="caution">
    <text evidence="2">The sequence shown here is derived from an EMBL/GenBank/DDBJ whole genome shotgun (WGS) entry which is preliminary data.</text>
</comment>